<dbReference type="PANTHER" id="PTHR13170:SF16">
    <property type="entry name" value="PROTEIN O-GLCNACASE"/>
    <property type="match status" value="1"/>
</dbReference>
<dbReference type="GO" id="GO:0005975">
    <property type="term" value="P:carbohydrate metabolic process"/>
    <property type="evidence" value="ECO:0007669"/>
    <property type="project" value="UniProtKB-ARBA"/>
</dbReference>
<dbReference type="GO" id="GO:1901135">
    <property type="term" value="P:carbohydrate derivative metabolic process"/>
    <property type="evidence" value="ECO:0007669"/>
    <property type="project" value="UniProtKB-ARBA"/>
</dbReference>
<dbReference type="OrthoDB" id="9760892at2"/>
<feature type="chain" id="PRO_5024416341" evidence="4">
    <location>
        <begin position="28"/>
        <end position="847"/>
    </location>
</feature>
<feature type="domain" description="GH84" evidence="5">
    <location>
        <begin position="151"/>
        <end position="419"/>
    </location>
</feature>
<dbReference type="AlphaFoldDB" id="A0A5M8Q980"/>
<evidence type="ECO:0000256" key="3">
    <source>
        <dbReference type="PROSITE-ProRule" id="PRU01353"/>
    </source>
</evidence>
<dbReference type="InterPro" id="IPR051822">
    <property type="entry name" value="Glycosyl_Hydrolase_84"/>
</dbReference>
<gene>
    <name evidence="6" type="ORF">FOE74_15225</name>
</gene>
<dbReference type="InterPro" id="IPR015882">
    <property type="entry name" value="HEX_bac_N"/>
</dbReference>
<accession>A0A5M8Q980</accession>
<comment type="similarity">
    <text evidence="3">Belongs to the glycosyl hydrolase 84 family.</text>
</comment>
<evidence type="ECO:0000256" key="1">
    <source>
        <dbReference type="ARBA" id="ARBA00022801"/>
    </source>
</evidence>
<reference evidence="6 7" key="1">
    <citation type="submission" date="2019-07" db="EMBL/GenBank/DDBJ databases">
        <authorList>
            <person name="Qu J.-H."/>
        </authorList>
    </citation>
    <scope>NUCLEOTIDE SEQUENCE [LARGE SCALE GENOMIC DNA]</scope>
    <source>
        <strain evidence="6 7">MDT1-10-3</strain>
    </source>
</reference>
<dbReference type="RefSeq" id="WP_149099481.1">
    <property type="nucleotide sequence ID" value="NZ_VKKZ01000022.1"/>
</dbReference>
<dbReference type="GO" id="GO:0015929">
    <property type="term" value="F:hexosaminidase activity"/>
    <property type="evidence" value="ECO:0007669"/>
    <property type="project" value="UniProtKB-ARBA"/>
</dbReference>
<dbReference type="EMBL" id="VKKZ01000022">
    <property type="protein sequence ID" value="KAA6432449.1"/>
    <property type="molecule type" value="Genomic_DNA"/>
</dbReference>
<keyword evidence="2 3" id="KW-0326">Glycosidase</keyword>
<dbReference type="Gene3D" id="2.60.40.1180">
    <property type="entry name" value="Golgi alpha-mannosidase II"/>
    <property type="match status" value="1"/>
</dbReference>
<keyword evidence="1 3" id="KW-0378">Hydrolase</keyword>
<proteinExistence type="inferred from homology"/>
<reference evidence="6 7" key="2">
    <citation type="submission" date="2019-09" db="EMBL/GenBank/DDBJ databases">
        <title>A bacterium isolated from glacier soil.</title>
        <authorList>
            <person name="Liu Q."/>
        </authorList>
    </citation>
    <scope>NUCLEOTIDE SEQUENCE [LARGE SCALE GENOMIC DNA]</scope>
    <source>
        <strain evidence="6 7">MDT1-10-3</strain>
    </source>
</reference>
<dbReference type="Gene3D" id="3.20.20.80">
    <property type="entry name" value="Glycosidases"/>
    <property type="match status" value="1"/>
</dbReference>
<organism evidence="6 7">
    <name type="scientific">Rufibacter glacialis</name>
    <dbReference type="NCBI Taxonomy" id="1259555"/>
    <lineage>
        <taxon>Bacteria</taxon>
        <taxon>Pseudomonadati</taxon>
        <taxon>Bacteroidota</taxon>
        <taxon>Cytophagia</taxon>
        <taxon>Cytophagales</taxon>
        <taxon>Hymenobacteraceae</taxon>
        <taxon>Rufibacter</taxon>
    </lineage>
</organism>
<dbReference type="Pfam" id="PF02838">
    <property type="entry name" value="Glyco_hydro_20b"/>
    <property type="match status" value="1"/>
</dbReference>
<dbReference type="InterPro" id="IPR013780">
    <property type="entry name" value="Glyco_hydro_b"/>
</dbReference>
<dbReference type="PANTHER" id="PTHR13170">
    <property type="entry name" value="O-GLCNACASE"/>
    <property type="match status" value="1"/>
</dbReference>
<evidence type="ECO:0000313" key="7">
    <source>
        <dbReference type="Proteomes" id="UP000323866"/>
    </source>
</evidence>
<dbReference type="Gene3D" id="3.30.379.10">
    <property type="entry name" value="Chitobiase/beta-hexosaminidase domain 2-like"/>
    <property type="match status" value="1"/>
</dbReference>
<evidence type="ECO:0000256" key="4">
    <source>
        <dbReference type="SAM" id="SignalP"/>
    </source>
</evidence>
<name>A0A5M8Q980_9BACT</name>
<feature type="signal peptide" evidence="4">
    <location>
        <begin position="1"/>
        <end position="27"/>
    </location>
</feature>
<dbReference type="Gene3D" id="1.20.58.460">
    <property type="entry name" value="Hyaluronidase post-catalytic domain-like"/>
    <property type="match status" value="1"/>
</dbReference>
<dbReference type="SUPFAM" id="SSF51445">
    <property type="entry name" value="(Trans)glycosidases"/>
    <property type="match status" value="1"/>
</dbReference>
<evidence type="ECO:0000259" key="5">
    <source>
        <dbReference type="PROSITE" id="PS52009"/>
    </source>
</evidence>
<sequence>MYSMLASCSKRSFLVILLSCFSLLSWAQQVLPQPQEAVISQEGFVPVRPYRVSGLPASEQSVLALLKAGLPITQKGKSLPLKISKLKEKDARLQRSGAYKLTVTPQKITIEAFDDRATFYAVQTLLQLTKKDKNGQVTLLPATIVDFPDVAYRGTVEGFYGEPWSHADRLEQLRFYGKLKLNTYIYGPKDDPYHSSPHWRDPYPAKEAAHIKELADVAKQNKVEFVWAIHPGKDIKWNQADSAAVLAKFNLMYDLGVRAFAVFFDDISGVGTDAHMQANLLNHIQRNFINQKKDVAPLIMCPTEYNKGWANKKEGTYLDILGQKLDPAIHVMWTGNRVVDDITKEGLEWVNRRIKRPAYVWWNFPVSDYVRNHLLMGPSYGLDQQAAQDMSGFVSNPMDKAEASKPAIFSVALYSWNLQAYHPQKAWEAAHAFLMPEATAAFRTFSAHNSDPGPNGHLYRREESVELKPHLQSFLEAYRSGQYPAEAGKLLAQEFRNIEAAGPEIRTKSTNQRLVEQIAPWLVQFNYLGKAGKHAMFMAEKKASGQPGSAWAEYLRVEALLDSMALVNLTLNQNPYQPGVKTGALHVKPFVEELFQHTGRSFLNQKEASGQPAQADALVNAPYSKAVRFASQPLVFNNQGLSFSPMLETVFLDTTEYLGLKMGDAWQATALSFNFSTNNLGAWGVLEVSSDAKTWRTVPLTEQRGKGRVEFADPSIRYVRFRNNSAKRQNFYLKEYRLEVKPKVGQDPSLFAYDKSINTYQTIKGGQPVTVKLPAELKGSPLTVLLRTDGVPVTISVPGKKGTRQTIYRGSEAYVTLAASQLKNVSQLVFSSEAAQPIRIYEIVKGQ</sequence>
<dbReference type="InterPro" id="IPR011496">
    <property type="entry name" value="O-GlcNAcase_cat"/>
</dbReference>
<keyword evidence="4" id="KW-0732">Signal</keyword>
<dbReference type="PROSITE" id="PS52009">
    <property type="entry name" value="GH84"/>
    <property type="match status" value="1"/>
</dbReference>
<dbReference type="SUPFAM" id="SSF140657">
    <property type="entry name" value="Hyaluronidase post-catalytic domain-like"/>
    <property type="match status" value="1"/>
</dbReference>
<dbReference type="InterPro" id="IPR049478">
    <property type="entry name" value="BT_4395-like_hel"/>
</dbReference>
<dbReference type="Pfam" id="PF07555">
    <property type="entry name" value="NAGidase"/>
    <property type="match status" value="1"/>
</dbReference>
<feature type="active site" description="Proton donor" evidence="3">
    <location>
        <position position="266"/>
    </location>
</feature>
<dbReference type="Proteomes" id="UP000323866">
    <property type="component" value="Unassembled WGS sequence"/>
</dbReference>
<evidence type="ECO:0000256" key="2">
    <source>
        <dbReference type="ARBA" id="ARBA00023295"/>
    </source>
</evidence>
<dbReference type="InterPro" id="IPR029018">
    <property type="entry name" value="Hex-like_dom2"/>
</dbReference>
<evidence type="ECO:0000313" key="6">
    <source>
        <dbReference type="EMBL" id="KAA6432449.1"/>
    </source>
</evidence>
<dbReference type="SUPFAM" id="SSF55545">
    <property type="entry name" value="beta-N-acetylhexosaminidase-like domain"/>
    <property type="match status" value="1"/>
</dbReference>
<comment type="caution">
    <text evidence="6">The sequence shown here is derived from an EMBL/GenBank/DDBJ whole genome shotgun (WGS) entry which is preliminary data.</text>
</comment>
<dbReference type="InterPro" id="IPR017853">
    <property type="entry name" value="GH"/>
</dbReference>
<dbReference type="Pfam" id="PF21809">
    <property type="entry name" value="Glyco_hydro_84_hel"/>
    <property type="match status" value="1"/>
</dbReference>
<protein>
    <submittedName>
        <fullName evidence="6">Glycoside hydrolase</fullName>
    </submittedName>
</protein>